<dbReference type="OrthoDB" id="10249433at2759"/>
<keyword evidence="2" id="KW-0378">Hydrolase</keyword>
<feature type="domain" description="AB hydrolase-1" evidence="1">
    <location>
        <begin position="36"/>
        <end position="263"/>
    </location>
</feature>
<dbReference type="InterPro" id="IPR029058">
    <property type="entry name" value="AB_hydrolase_fold"/>
</dbReference>
<dbReference type="PANTHER" id="PTHR43798">
    <property type="entry name" value="MONOACYLGLYCEROL LIPASE"/>
    <property type="match status" value="1"/>
</dbReference>
<protein>
    <submittedName>
        <fullName evidence="2">Prolyl aminopeptidase</fullName>
    </submittedName>
</protein>
<dbReference type="InterPro" id="IPR000073">
    <property type="entry name" value="AB_hydrolase_1"/>
</dbReference>
<dbReference type="eggNOG" id="KOG1454">
    <property type="taxonomic scope" value="Eukaryota"/>
</dbReference>
<evidence type="ECO:0000313" key="3">
    <source>
        <dbReference type="Proteomes" id="UP000094526"/>
    </source>
</evidence>
<dbReference type="EMBL" id="LGRB01000003">
    <property type="protein sequence ID" value="OCT54939.1"/>
    <property type="molecule type" value="Genomic_DNA"/>
</dbReference>
<dbReference type="Proteomes" id="UP000094526">
    <property type="component" value="Unassembled WGS sequence"/>
</dbReference>
<evidence type="ECO:0000259" key="1">
    <source>
        <dbReference type="Pfam" id="PF00561"/>
    </source>
</evidence>
<reference evidence="3" key="1">
    <citation type="submission" date="2015-07" db="EMBL/GenBank/DDBJ databases">
        <authorList>
            <person name="Teixeira M.M."/>
            <person name="Souza R.C."/>
            <person name="Almeida L.G."/>
            <person name="Vicente V.A."/>
            <person name="de Hoog S."/>
            <person name="Bocca A.L."/>
            <person name="de Almeida S.R."/>
            <person name="Vasconcelos A.T."/>
            <person name="Felipe M.S."/>
        </authorList>
    </citation>
    <scope>NUCLEOTIDE SEQUENCE [LARGE SCALE GENOMIC DNA]</scope>
    <source>
        <strain evidence="3">KSF</strain>
    </source>
</reference>
<keyword evidence="3" id="KW-1185">Reference proteome</keyword>
<organism evidence="2 3">
    <name type="scientific">Cladophialophora carrionii</name>
    <dbReference type="NCBI Taxonomy" id="86049"/>
    <lineage>
        <taxon>Eukaryota</taxon>
        <taxon>Fungi</taxon>
        <taxon>Dikarya</taxon>
        <taxon>Ascomycota</taxon>
        <taxon>Pezizomycotina</taxon>
        <taxon>Eurotiomycetes</taxon>
        <taxon>Chaetothyriomycetidae</taxon>
        <taxon>Chaetothyriales</taxon>
        <taxon>Herpotrichiellaceae</taxon>
        <taxon>Cladophialophora</taxon>
    </lineage>
</organism>
<proteinExistence type="predicted"/>
<comment type="caution">
    <text evidence="2">The sequence shown here is derived from an EMBL/GenBank/DDBJ whole genome shotgun (WGS) entry which is preliminary data.</text>
</comment>
<dbReference type="InterPro" id="IPR050266">
    <property type="entry name" value="AB_hydrolase_sf"/>
</dbReference>
<evidence type="ECO:0000313" key="2">
    <source>
        <dbReference type="EMBL" id="OCT54939.1"/>
    </source>
</evidence>
<dbReference type="SUPFAM" id="SSF53474">
    <property type="entry name" value="alpha/beta-Hydrolases"/>
    <property type="match status" value="1"/>
</dbReference>
<dbReference type="PRINTS" id="PR00111">
    <property type="entry name" value="ABHYDROLASE"/>
</dbReference>
<dbReference type="Pfam" id="PF00561">
    <property type="entry name" value="Abhydrolase_1"/>
    <property type="match status" value="1"/>
</dbReference>
<name>A0A1C1D2B0_9EURO</name>
<dbReference type="GO" id="GO:0004177">
    <property type="term" value="F:aminopeptidase activity"/>
    <property type="evidence" value="ECO:0007669"/>
    <property type="project" value="UniProtKB-KW"/>
</dbReference>
<dbReference type="Gene3D" id="3.40.50.1820">
    <property type="entry name" value="alpha/beta hydrolase"/>
    <property type="match status" value="1"/>
</dbReference>
<sequence length="279" mass="31524">MSTVSSLLTPGEHEVKLNDLSIHYTVQGSGPALLFVTPGWGINRSIYATTHQPLEEHFTVIYLSPRGCDGSERPASASLMLSRYTASDIDEFRKQLGMDQLNVIGHSDGGVLALAYAMYYPLHVRRLVPICTSLLGYQRKDTSFFTQFKAMFEAASPQDDDAFREFMLSAFYLYFYKPEPYVPKLKDVWTGKPSLWANRARYESEAEDGWIMEKDLGKIDAKTLVITGRQDTCCGPEVSETVARGVKGSTLVLFDECGHLPWLEAREEYFDVLVRFLKE</sequence>
<keyword evidence="2" id="KW-0645">Protease</keyword>
<dbReference type="GO" id="GO:0016020">
    <property type="term" value="C:membrane"/>
    <property type="evidence" value="ECO:0007669"/>
    <property type="project" value="TreeGrafter"/>
</dbReference>
<dbReference type="STRING" id="86049.A0A1C1D2B0"/>
<accession>A0A1C1D2B0</accession>
<keyword evidence="2" id="KW-0031">Aminopeptidase</keyword>
<dbReference type="VEuPathDB" id="FungiDB:CLCR_03088"/>
<dbReference type="PANTHER" id="PTHR43798:SF33">
    <property type="entry name" value="HYDROLASE, PUTATIVE (AFU_ORTHOLOGUE AFUA_2G14860)-RELATED"/>
    <property type="match status" value="1"/>
</dbReference>
<gene>
    <name evidence="2" type="ORF">CLCR_03088</name>
</gene>
<dbReference type="VEuPathDB" id="FungiDB:G647_05030"/>
<dbReference type="AlphaFoldDB" id="A0A1C1D2B0"/>